<evidence type="ECO:0000313" key="2">
    <source>
        <dbReference type="EMBL" id="MFD1533208.1"/>
    </source>
</evidence>
<keyword evidence="3" id="KW-1185">Reference proteome</keyword>
<accession>A0ABW4FRI3</accession>
<name>A0ABW4FRI3_9PSEU</name>
<comment type="caution">
    <text evidence="2">The sequence shown here is derived from an EMBL/GenBank/DDBJ whole genome shotgun (WGS) entry which is preliminary data.</text>
</comment>
<organism evidence="2 3">
    <name type="scientific">Pseudonocardia aurantiaca</name>
    <dbReference type="NCBI Taxonomy" id="75290"/>
    <lineage>
        <taxon>Bacteria</taxon>
        <taxon>Bacillati</taxon>
        <taxon>Actinomycetota</taxon>
        <taxon>Actinomycetes</taxon>
        <taxon>Pseudonocardiales</taxon>
        <taxon>Pseudonocardiaceae</taxon>
        <taxon>Pseudonocardia</taxon>
    </lineage>
</organism>
<dbReference type="Proteomes" id="UP001597145">
    <property type="component" value="Unassembled WGS sequence"/>
</dbReference>
<evidence type="ECO:0000313" key="3">
    <source>
        <dbReference type="Proteomes" id="UP001597145"/>
    </source>
</evidence>
<evidence type="ECO:0000256" key="1">
    <source>
        <dbReference type="SAM" id="MobiDB-lite"/>
    </source>
</evidence>
<proteinExistence type="predicted"/>
<protein>
    <submittedName>
        <fullName evidence="2">Uncharacterized protein</fullName>
    </submittedName>
</protein>
<dbReference type="RefSeq" id="WP_343987016.1">
    <property type="nucleotide sequence ID" value="NZ_BAAAJG010000027.1"/>
</dbReference>
<sequence length="52" mass="5796">MGKFSLTPQKACKEAPKPARDTDDDKDTRPVRWNHKRTSSDSDKKKSSCGCG</sequence>
<dbReference type="EMBL" id="JBHUCP010000024">
    <property type="protein sequence ID" value="MFD1533208.1"/>
    <property type="molecule type" value="Genomic_DNA"/>
</dbReference>
<feature type="region of interest" description="Disordered" evidence="1">
    <location>
        <begin position="1"/>
        <end position="52"/>
    </location>
</feature>
<feature type="compositionally biased region" description="Basic and acidic residues" evidence="1">
    <location>
        <begin position="11"/>
        <end position="30"/>
    </location>
</feature>
<reference evidence="3" key="1">
    <citation type="journal article" date="2019" name="Int. J. Syst. Evol. Microbiol.">
        <title>The Global Catalogue of Microorganisms (GCM) 10K type strain sequencing project: providing services to taxonomists for standard genome sequencing and annotation.</title>
        <authorList>
            <consortium name="The Broad Institute Genomics Platform"/>
            <consortium name="The Broad Institute Genome Sequencing Center for Infectious Disease"/>
            <person name="Wu L."/>
            <person name="Ma J."/>
        </authorList>
    </citation>
    <scope>NUCLEOTIDE SEQUENCE [LARGE SCALE GENOMIC DNA]</scope>
    <source>
        <strain evidence="3">JCM 12165</strain>
    </source>
</reference>
<gene>
    <name evidence="2" type="ORF">ACFSCY_27660</name>
</gene>